<evidence type="ECO:0000256" key="1">
    <source>
        <dbReference type="SAM" id="MobiDB-lite"/>
    </source>
</evidence>
<evidence type="ECO:0000259" key="2">
    <source>
        <dbReference type="SMART" id="SM00507"/>
    </source>
</evidence>
<keyword evidence="3" id="KW-0540">Nuclease</keyword>
<keyword evidence="3" id="KW-0255">Endonuclease</keyword>
<sequence length="111" mass="13031">MLLTMPTKAKKNIRPWNRRGSVTGKKMENRPRSREEYHSARWTRESKVFREKHPLCAICLEKGLLVPSEVVDHIIPVAVCSDFWDKTNWQALCRKCNIEKGNKDKRLINGR</sequence>
<dbReference type="InterPro" id="IPR003615">
    <property type="entry name" value="HNH_nuc"/>
</dbReference>
<protein>
    <submittedName>
        <fullName evidence="3">HNH endonuclease</fullName>
    </submittedName>
</protein>
<dbReference type="GO" id="GO:0008270">
    <property type="term" value="F:zinc ion binding"/>
    <property type="evidence" value="ECO:0007669"/>
    <property type="project" value="InterPro"/>
</dbReference>
<dbReference type="GO" id="GO:0003676">
    <property type="term" value="F:nucleic acid binding"/>
    <property type="evidence" value="ECO:0007669"/>
    <property type="project" value="InterPro"/>
</dbReference>
<proteinExistence type="predicted"/>
<dbReference type="Gene3D" id="1.10.30.50">
    <property type="match status" value="1"/>
</dbReference>
<comment type="caution">
    <text evidence="3">The sequence shown here is derived from an EMBL/GenBank/DDBJ whole genome shotgun (WGS) entry which is preliminary data.</text>
</comment>
<feature type="compositionally biased region" description="Basic and acidic residues" evidence="1">
    <location>
        <begin position="25"/>
        <end position="37"/>
    </location>
</feature>
<reference evidence="3 4" key="1">
    <citation type="submission" date="2018-08" db="EMBL/GenBank/DDBJ databases">
        <title>A genome reference for cultivated species of the human gut microbiota.</title>
        <authorList>
            <person name="Zou Y."/>
            <person name="Xue W."/>
            <person name="Luo G."/>
        </authorList>
    </citation>
    <scope>NUCLEOTIDE SEQUENCE [LARGE SCALE GENOMIC DNA]</scope>
    <source>
        <strain evidence="3 4">OF03-11</strain>
    </source>
</reference>
<dbReference type="SMART" id="SM00507">
    <property type="entry name" value="HNHc"/>
    <property type="match status" value="1"/>
</dbReference>
<keyword evidence="3" id="KW-0378">Hydrolase</keyword>
<accession>A0A413IGE7</accession>
<feature type="region of interest" description="Disordered" evidence="1">
    <location>
        <begin position="13"/>
        <end position="37"/>
    </location>
</feature>
<gene>
    <name evidence="3" type="ORF">DXA53_01600</name>
</gene>
<dbReference type="Proteomes" id="UP000284434">
    <property type="component" value="Unassembled WGS sequence"/>
</dbReference>
<dbReference type="GO" id="GO:0004519">
    <property type="term" value="F:endonuclease activity"/>
    <property type="evidence" value="ECO:0007669"/>
    <property type="project" value="UniProtKB-KW"/>
</dbReference>
<evidence type="ECO:0000313" key="4">
    <source>
        <dbReference type="Proteomes" id="UP000284434"/>
    </source>
</evidence>
<evidence type="ECO:0000313" key="3">
    <source>
        <dbReference type="EMBL" id="RGY09503.1"/>
    </source>
</evidence>
<dbReference type="EMBL" id="QSCO01000002">
    <property type="protein sequence ID" value="RGY09503.1"/>
    <property type="molecule type" value="Genomic_DNA"/>
</dbReference>
<dbReference type="AlphaFoldDB" id="A0A413IGE7"/>
<name>A0A413IGE7_9BACT</name>
<dbReference type="CDD" id="cd00085">
    <property type="entry name" value="HNHc"/>
    <property type="match status" value="1"/>
</dbReference>
<dbReference type="InterPro" id="IPR002711">
    <property type="entry name" value="HNH"/>
</dbReference>
<organism evidence="3 4">
    <name type="scientific">Odoribacter splanchnicus</name>
    <dbReference type="NCBI Taxonomy" id="28118"/>
    <lineage>
        <taxon>Bacteria</taxon>
        <taxon>Pseudomonadati</taxon>
        <taxon>Bacteroidota</taxon>
        <taxon>Bacteroidia</taxon>
        <taxon>Bacteroidales</taxon>
        <taxon>Odoribacteraceae</taxon>
        <taxon>Odoribacter</taxon>
    </lineage>
</organism>
<dbReference type="Pfam" id="PF01844">
    <property type="entry name" value="HNH"/>
    <property type="match status" value="1"/>
</dbReference>
<feature type="domain" description="HNH nuclease" evidence="2">
    <location>
        <begin position="44"/>
        <end position="98"/>
    </location>
</feature>